<dbReference type="EC" id="2.7.13.3" evidence="3"/>
<evidence type="ECO:0000256" key="13">
    <source>
        <dbReference type="ARBA" id="ARBA00023136"/>
    </source>
</evidence>
<evidence type="ECO:0000256" key="10">
    <source>
        <dbReference type="ARBA" id="ARBA00022840"/>
    </source>
</evidence>
<gene>
    <name evidence="17" type="ORF">CTER_2058</name>
</gene>
<proteinExistence type="predicted"/>
<dbReference type="PROSITE" id="PS50109">
    <property type="entry name" value="HIS_KIN"/>
    <property type="match status" value="1"/>
</dbReference>
<keyword evidence="9 17" id="KW-0418">Kinase</keyword>
<dbReference type="Gene3D" id="3.30.565.10">
    <property type="entry name" value="Histidine kinase-like ATPase, C-terminal domain"/>
    <property type="match status" value="1"/>
</dbReference>
<evidence type="ECO:0000256" key="4">
    <source>
        <dbReference type="ARBA" id="ARBA00022475"/>
    </source>
</evidence>
<dbReference type="RefSeq" id="WP_004625626.1">
    <property type="nucleotide sequence ID" value="NZ_AORV01000031.1"/>
</dbReference>
<evidence type="ECO:0000259" key="16">
    <source>
        <dbReference type="PROSITE" id="PS50885"/>
    </source>
</evidence>
<evidence type="ECO:0000256" key="9">
    <source>
        <dbReference type="ARBA" id="ARBA00022777"/>
    </source>
</evidence>
<dbReference type="InterPro" id="IPR003660">
    <property type="entry name" value="HAMP_dom"/>
</dbReference>
<keyword evidence="13 14" id="KW-0472">Membrane</keyword>
<evidence type="ECO:0000256" key="14">
    <source>
        <dbReference type="SAM" id="Phobius"/>
    </source>
</evidence>
<dbReference type="SUPFAM" id="SSF47384">
    <property type="entry name" value="Homodimeric domain of signal transducing histidine kinase"/>
    <property type="match status" value="1"/>
</dbReference>
<dbReference type="AlphaFoldDB" id="S0FJX9"/>
<feature type="transmembrane region" description="Helical" evidence="14">
    <location>
        <begin position="174"/>
        <end position="196"/>
    </location>
</feature>
<keyword evidence="4" id="KW-1003">Cell membrane</keyword>
<name>S0FJX9_RUMCE</name>
<dbReference type="PROSITE" id="PS50885">
    <property type="entry name" value="HAMP"/>
    <property type="match status" value="1"/>
</dbReference>
<dbReference type="InterPro" id="IPR050398">
    <property type="entry name" value="HssS/ArlS-like"/>
</dbReference>
<evidence type="ECO:0000256" key="8">
    <source>
        <dbReference type="ARBA" id="ARBA00022741"/>
    </source>
</evidence>
<dbReference type="SMART" id="SM00388">
    <property type="entry name" value="HisKA"/>
    <property type="match status" value="1"/>
</dbReference>
<dbReference type="SMART" id="SM00387">
    <property type="entry name" value="HATPase_c"/>
    <property type="match status" value="1"/>
</dbReference>
<dbReference type="PATRIC" id="fig|1195236.3.peg.2363"/>
<dbReference type="Proteomes" id="UP000014155">
    <property type="component" value="Unassembled WGS sequence"/>
</dbReference>
<dbReference type="SUPFAM" id="SSF158472">
    <property type="entry name" value="HAMP domain-like"/>
    <property type="match status" value="1"/>
</dbReference>
<feature type="transmembrane region" description="Helical" evidence="14">
    <location>
        <begin position="6"/>
        <end position="30"/>
    </location>
</feature>
<dbReference type="InterPro" id="IPR003594">
    <property type="entry name" value="HATPase_dom"/>
</dbReference>
<dbReference type="EMBL" id="AORV01000031">
    <property type="protein sequence ID" value="EMS72112.1"/>
    <property type="molecule type" value="Genomic_DNA"/>
</dbReference>
<dbReference type="GO" id="GO:0005886">
    <property type="term" value="C:plasma membrane"/>
    <property type="evidence" value="ECO:0007669"/>
    <property type="project" value="UniProtKB-SubCell"/>
</dbReference>
<dbReference type="InterPro" id="IPR003661">
    <property type="entry name" value="HisK_dim/P_dom"/>
</dbReference>
<dbReference type="Pfam" id="PF02518">
    <property type="entry name" value="HATPase_c"/>
    <property type="match status" value="1"/>
</dbReference>
<protein>
    <recommendedName>
        <fullName evidence="3">histidine kinase</fullName>
        <ecNumber evidence="3">2.7.13.3</ecNumber>
    </recommendedName>
</protein>
<keyword evidence="5" id="KW-0597">Phosphoprotein</keyword>
<evidence type="ECO:0000256" key="11">
    <source>
        <dbReference type="ARBA" id="ARBA00022989"/>
    </source>
</evidence>
<keyword evidence="10" id="KW-0067">ATP-binding</keyword>
<dbReference type="Pfam" id="PF00672">
    <property type="entry name" value="HAMP"/>
    <property type="match status" value="1"/>
</dbReference>
<comment type="caution">
    <text evidence="17">The sequence shown here is derived from an EMBL/GenBank/DDBJ whole genome shotgun (WGS) entry which is preliminary data.</text>
</comment>
<dbReference type="GO" id="GO:0000155">
    <property type="term" value="F:phosphorelay sensor kinase activity"/>
    <property type="evidence" value="ECO:0007669"/>
    <property type="project" value="InterPro"/>
</dbReference>
<dbReference type="PRINTS" id="PR00344">
    <property type="entry name" value="BCTRLSENSOR"/>
</dbReference>
<evidence type="ECO:0000313" key="18">
    <source>
        <dbReference type="Proteomes" id="UP000014155"/>
    </source>
</evidence>
<evidence type="ECO:0000256" key="1">
    <source>
        <dbReference type="ARBA" id="ARBA00000085"/>
    </source>
</evidence>
<dbReference type="CDD" id="cd00082">
    <property type="entry name" value="HisKA"/>
    <property type="match status" value="1"/>
</dbReference>
<dbReference type="InterPro" id="IPR036097">
    <property type="entry name" value="HisK_dim/P_sf"/>
</dbReference>
<evidence type="ECO:0000256" key="6">
    <source>
        <dbReference type="ARBA" id="ARBA00022679"/>
    </source>
</evidence>
<evidence type="ECO:0000256" key="7">
    <source>
        <dbReference type="ARBA" id="ARBA00022692"/>
    </source>
</evidence>
<evidence type="ECO:0000256" key="12">
    <source>
        <dbReference type="ARBA" id="ARBA00023012"/>
    </source>
</evidence>
<dbReference type="InterPro" id="IPR004358">
    <property type="entry name" value="Sig_transdc_His_kin-like_C"/>
</dbReference>
<dbReference type="Gene3D" id="6.10.340.10">
    <property type="match status" value="1"/>
</dbReference>
<dbReference type="Pfam" id="PF00512">
    <property type="entry name" value="HisKA"/>
    <property type="match status" value="1"/>
</dbReference>
<reference evidence="17 18" key="1">
    <citation type="journal article" date="2013" name="Genome Announc.">
        <title>Draft Genome Sequence of the Cellulolytic, Mesophilic, Anaerobic Bacterium Clostridium termitidis Strain CT1112 (DSM 5398).</title>
        <authorList>
            <person name="Lal S."/>
            <person name="Ramachandran U."/>
            <person name="Zhang X."/>
            <person name="Munir R."/>
            <person name="Sparling R."/>
            <person name="Levin D.B."/>
        </authorList>
    </citation>
    <scope>NUCLEOTIDE SEQUENCE [LARGE SCALE GENOMIC DNA]</scope>
    <source>
        <strain evidence="17 18">CT1112</strain>
    </source>
</reference>
<dbReference type="SMART" id="SM00304">
    <property type="entry name" value="HAMP"/>
    <property type="match status" value="1"/>
</dbReference>
<organism evidence="17 18">
    <name type="scientific">Ruminiclostridium cellobioparum subsp. termitidis CT1112</name>
    <dbReference type="NCBI Taxonomy" id="1195236"/>
    <lineage>
        <taxon>Bacteria</taxon>
        <taxon>Bacillati</taxon>
        <taxon>Bacillota</taxon>
        <taxon>Clostridia</taxon>
        <taxon>Eubacteriales</taxon>
        <taxon>Oscillospiraceae</taxon>
        <taxon>Ruminiclostridium</taxon>
    </lineage>
</organism>
<dbReference type="CDD" id="cd06225">
    <property type="entry name" value="HAMP"/>
    <property type="match status" value="1"/>
</dbReference>
<dbReference type="STRING" id="1195236.CTER_2058"/>
<evidence type="ECO:0000256" key="5">
    <source>
        <dbReference type="ARBA" id="ARBA00022553"/>
    </source>
</evidence>
<comment type="subcellular location">
    <subcellularLocation>
        <location evidence="2">Cell membrane</location>
        <topology evidence="2">Multi-pass membrane protein</topology>
    </subcellularLocation>
</comment>
<evidence type="ECO:0000256" key="2">
    <source>
        <dbReference type="ARBA" id="ARBA00004651"/>
    </source>
</evidence>
<accession>S0FJX9</accession>
<dbReference type="eggNOG" id="COG5002">
    <property type="taxonomic scope" value="Bacteria"/>
</dbReference>
<evidence type="ECO:0000313" key="17">
    <source>
        <dbReference type="EMBL" id="EMS72112.1"/>
    </source>
</evidence>
<keyword evidence="8" id="KW-0547">Nucleotide-binding</keyword>
<feature type="domain" description="Histidine kinase" evidence="15">
    <location>
        <begin position="265"/>
        <end position="484"/>
    </location>
</feature>
<dbReference type="GO" id="GO:0005524">
    <property type="term" value="F:ATP binding"/>
    <property type="evidence" value="ECO:0007669"/>
    <property type="project" value="UniProtKB-KW"/>
</dbReference>
<dbReference type="FunFam" id="3.30.565.10:FF:000006">
    <property type="entry name" value="Sensor histidine kinase WalK"/>
    <property type="match status" value="1"/>
</dbReference>
<evidence type="ECO:0000256" key="3">
    <source>
        <dbReference type="ARBA" id="ARBA00012438"/>
    </source>
</evidence>
<dbReference type="InterPro" id="IPR036890">
    <property type="entry name" value="HATPase_C_sf"/>
</dbReference>
<keyword evidence="6" id="KW-0808">Transferase</keyword>
<keyword evidence="12" id="KW-0902">Two-component regulatory system</keyword>
<sequence>MSLRVKLILTYLIMLIITVVIVIVFGVGIITHTMGQIARSVIGDQTGESAVSRVVDVVVDLRYTEKYYPDTLAQDSFAANLAEQIKPFKGFLLVKNNQKYRAYGTELADENLFRQIEAAAKERYADKHDLSISNSNVTWNKQEYFVLKYDFHDMDSLDYFFVFKQTGKIIGPGYNVLLAVLILLAAIIIGPLMWIITKDIVIPLKRLDNSAKEIARGNLDFHLQSNSNNEIGSVIRSYEIMRAELKKSITSQLQMEESRKQLFSDITHDLKTPITSIKGYIQGIRDGVANDPLKLSRYLDVIYTKTVDMNAMIDDLFLFSKLDLGKEPFNKDYIDILEFYKNCMQELHLELDGKGVELASECNVPTDFKVLLDSQKIKRVILNIVSNSLKFMEKERKLLNIVFEEQNGFLVVKIKDNGMGIDKNELEKIFDRFYRTDPSRNRNTGGSGLGLAITRQIIEQHKGKIQADSIKGEWTEISFEIPQG</sequence>
<dbReference type="PANTHER" id="PTHR45528">
    <property type="entry name" value="SENSOR HISTIDINE KINASE CPXA"/>
    <property type="match status" value="1"/>
</dbReference>
<dbReference type="InterPro" id="IPR005467">
    <property type="entry name" value="His_kinase_dom"/>
</dbReference>
<keyword evidence="18" id="KW-1185">Reference proteome</keyword>
<comment type="catalytic activity">
    <reaction evidence="1">
        <text>ATP + protein L-histidine = ADP + protein N-phospho-L-histidine.</text>
        <dbReference type="EC" id="2.7.13.3"/>
    </reaction>
</comment>
<keyword evidence="11 14" id="KW-1133">Transmembrane helix</keyword>
<feature type="domain" description="HAMP" evidence="16">
    <location>
        <begin position="198"/>
        <end position="250"/>
    </location>
</feature>
<dbReference type="SUPFAM" id="SSF55874">
    <property type="entry name" value="ATPase domain of HSP90 chaperone/DNA topoisomerase II/histidine kinase"/>
    <property type="match status" value="1"/>
</dbReference>
<dbReference type="Gene3D" id="1.10.287.130">
    <property type="match status" value="1"/>
</dbReference>
<evidence type="ECO:0000259" key="15">
    <source>
        <dbReference type="PROSITE" id="PS50109"/>
    </source>
</evidence>
<dbReference type="CDD" id="cd00075">
    <property type="entry name" value="HATPase"/>
    <property type="match status" value="1"/>
</dbReference>
<dbReference type="PANTHER" id="PTHR45528:SF1">
    <property type="entry name" value="SENSOR HISTIDINE KINASE CPXA"/>
    <property type="match status" value="1"/>
</dbReference>
<keyword evidence="7 14" id="KW-0812">Transmembrane</keyword>